<dbReference type="Proteomes" id="UP000694866">
    <property type="component" value="Unplaced"/>
</dbReference>
<keyword evidence="8" id="KW-0325">Glycoprotein</keyword>
<feature type="transmembrane region" description="Helical" evidence="9">
    <location>
        <begin position="261"/>
        <end position="282"/>
    </location>
</feature>
<feature type="domain" description="Major facilitator superfamily (MFS) profile" evidence="10">
    <location>
        <begin position="19"/>
        <end position="450"/>
    </location>
</feature>
<evidence type="ECO:0000313" key="11">
    <source>
        <dbReference type="EMBL" id="JAG75752.1"/>
    </source>
</evidence>
<reference evidence="11" key="1">
    <citation type="submission" date="2015-01" db="EMBL/GenBank/DDBJ databases">
        <title>Transcriptome Assembly of Fopius arisanus.</title>
        <authorList>
            <person name="Geib S."/>
        </authorList>
    </citation>
    <scope>NUCLEOTIDE SEQUENCE</scope>
</reference>
<feature type="transmembrane region" description="Helical" evidence="9">
    <location>
        <begin position="173"/>
        <end position="194"/>
    </location>
</feature>
<dbReference type="PRINTS" id="PR00171">
    <property type="entry name" value="SUGRTRNSPORT"/>
</dbReference>
<evidence type="ECO:0000256" key="6">
    <source>
        <dbReference type="ARBA" id="ARBA00022989"/>
    </source>
</evidence>
<keyword evidence="4" id="KW-0762">Sugar transport</keyword>
<dbReference type="InterPro" id="IPR044775">
    <property type="entry name" value="MFS_ERD6/Tret1-like"/>
</dbReference>
<keyword evidence="3" id="KW-1003">Cell membrane</keyword>
<dbReference type="GO" id="GO:0005886">
    <property type="term" value="C:plasma membrane"/>
    <property type="evidence" value="ECO:0007669"/>
    <property type="project" value="UniProtKB-SubCell"/>
</dbReference>
<evidence type="ECO:0000256" key="8">
    <source>
        <dbReference type="ARBA" id="ARBA00023180"/>
    </source>
</evidence>
<comment type="subcellular location">
    <subcellularLocation>
        <location evidence="1">Cell membrane</location>
        <topology evidence="1">Multi-pass membrane protein</topology>
    </subcellularLocation>
</comment>
<feature type="transmembrane region" description="Helical" evidence="9">
    <location>
        <begin position="395"/>
        <end position="415"/>
    </location>
</feature>
<keyword evidence="2" id="KW-0813">Transport</keyword>
<dbReference type="CDD" id="cd17358">
    <property type="entry name" value="MFS_GLUT6_8_Class3_like"/>
    <property type="match status" value="1"/>
</dbReference>
<dbReference type="InterPro" id="IPR020846">
    <property type="entry name" value="MFS_dom"/>
</dbReference>
<keyword evidence="5 9" id="KW-0812">Transmembrane</keyword>
<dbReference type="SUPFAM" id="SSF103473">
    <property type="entry name" value="MFS general substrate transporter"/>
    <property type="match status" value="1"/>
</dbReference>
<feature type="transmembrane region" description="Helical" evidence="9">
    <location>
        <begin position="21"/>
        <end position="41"/>
    </location>
</feature>
<evidence type="ECO:0000259" key="10">
    <source>
        <dbReference type="PROSITE" id="PS50850"/>
    </source>
</evidence>
<feature type="transmembrane region" description="Helical" evidence="9">
    <location>
        <begin position="90"/>
        <end position="110"/>
    </location>
</feature>
<evidence type="ECO:0000256" key="5">
    <source>
        <dbReference type="ARBA" id="ARBA00022692"/>
    </source>
</evidence>
<sequence length="489" mass="53288">MNTRKTAGVEPGKWKQFFATIIINLSSLAYGLILGWSSPMAPLLQSEETPIGSVPMTSEQMSWMNGMLCVGALGILPFCSPLAERFGRKITGCIIAIPSGLCWLLILLAVDYTYLWAARLFAGIAAGLIIFVIPIYISEITGDTVRGQYGSILVFSVNIGILMAYIFGAILRYNIFAICALVNVALFLGGFLFMPETPIYLMRKGRIAEATRSLMWLKGNNKATVEQELSRLQALAKENTANNKSVGFSALFRDRGTFKGFMIAIAMLGGQQFCGISAVVAYTATIFKMAGSSLQPNIATVLVGGTQVLGSWLSTLMMERAGRRPLIMISSAGMAICHCILGAFLCVQSWGHDVSSFSWIPVIAISGYAIVYCLGMGPAPYVVASEVFSSDISGFANSIAMVFMWIVAFLNMKYFPFVMDLLGIDGAFFLLAAFCICTLVFTFFFIPETKGRDIESILDELNGFSGSFRKDQYQRTSVEIIGKNNNHAV</sequence>
<keyword evidence="12" id="KW-1185">Reference proteome</keyword>
<dbReference type="InterPro" id="IPR036259">
    <property type="entry name" value="MFS_trans_sf"/>
</dbReference>
<dbReference type="AlphaFoldDB" id="A0A0C9RCE9"/>
<dbReference type="GeneID" id="105266960"/>
<dbReference type="PANTHER" id="PTHR48021">
    <property type="match status" value="1"/>
</dbReference>
<dbReference type="FunFam" id="1.20.1250.20:FF:000218">
    <property type="entry name" value="facilitated trehalose transporter Tret1"/>
    <property type="match status" value="1"/>
</dbReference>
<feature type="transmembrane region" description="Helical" evidence="9">
    <location>
        <begin position="427"/>
        <end position="446"/>
    </location>
</feature>
<dbReference type="GO" id="GO:0051119">
    <property type="term" value="F:sugar transmembrane transporter activity"/>
    <property type="evidence" value="ECO:0007669"/>
    <property type="project" value="InterPro"/>
</dbReference>
<evidence type="ECO:0000256" key="1">
    <source>
        <dbReference type="ARBA" id="ARBA00004651"/>
    </source>
</evidence>
<accession>A0A9R1T6I8</accession>
<dbReference type="InterPro" id="IPR050549">
    <property type="entry name" value="MFS_Trehalose_Transporter"/>
</dbReference>
<dbReference type="PROSITE" id="PS50850">
    <property type="entry name" value="MFS"/>
    <property type="match status" value="1"/>
</dbReference>
<feature type="transmembrane region" description="Helical" evidence="9">
    <location>
        <begin position="326"/>
        <end position="351"/>
    </location>
</feature>
<dbReference type="PANTHER" id="PTHR48021:SF1">
    <property type="entry name" value="GH07001P-RELATED"/>
    <property type="match status" value="1"/>
</dbReference>
<evidence type="ECO:0000256" key="4">
    <source>
        <dbReference type="ARBA" id="ARBA00022597"/>
    </source>
</evidence>
<dbReference type="InterPro" id="IPR005828">
    <property type="entry name" value="MFS_sugar_transport-like"/>
</dbReference>
<reference evidence="13" key="2">
    <citation type="submission" date="2025-04" db="UniProtKB">
        <authorList>
            <consortium name="RefSeq"/>
        </authorList>
    </citation>
    <scope>IDENTIFICATION</scope>
    <source>
        <strain evidence="13">USDA-PBARC FA_bdor</strain>
        <tissue evidence="13">Whole organism</tissue>
    </source>
</reference>
<feature type="transmembrane region" description="Helical" evidence="9">
    <location>
        <begin position="116"/>
        <end position="137"/>
    </location>
</feature>
<dbReference type="InterPro" id="IPR005829">
    <property type="entry name" value="Sugar_transporter_CS"/>
</dbReference>
<keyword evidence="6 9" id="KW-1133">Transmembrane helix</keyword>
<evidence type="ECO:0000256" key="9">
    <source>
        <dbReference type="SAM" id="Phobius"/>
    </source>
</evidence>
<name>A0A0C9RCE9_9HYME</name>
<organism evidence="11">
    <name type="scientific">Fopius arisanus</name>
    <dbReference type="NCBI Taxonomy" id="64838"/>
    <lineage>
        <taxon>Eukaryota</taxon>
        <taxon>Metazoa</taxon>
        <taxon>Ecdysozoa</taxon>
        <taxon>Arthropoda</taxon>
        <taxon>Hexapoda</taxon>
        <taxon>Insecta</taxon>
        <taxon>Pterygota</taxon>
        <taxon>Neoptera</taxon>
        <taxon>Endopterygota</taxon>
        <taxon>Hymenoptera</taxon>
        <taxon>Apocrita</taxon>
        <taxon>Ichneumonoidea</taxon>
        <taxon>Braconidae</taxon>
        <taxon>Opiinae</taxon>
        <taxon>Fopius</taxon>
    </lineage>
</organism>
<feature type="transmembrane region" description="Helical" evidence="9">
    <location>
        <begin position="149"/>
        <end position="167"/>
    </location>
</feature>
<keyword evidence="7 9" id="KW-0472">Membrane</keyword>
<proteinExistence type="predicted"/>
<feature type="transmembrane region" description="Helical" evidence="9">
    <location>
        <begin position="357"/>
        <end position="383"/>
    </location>
</feature>
<protein>
    <submittedName>
        <fullName evidence="13">Facilitated trehalose transporter Tret1-like</fullName>
    </submittedName>
    <submittedName>
        <fullName evidence="11">Tret1_22 protein</fullName>
    </submittedName>
</protein>
<evidence type="ECO:0000256" key="3">
    <source>
        <dbReference type="ARBA" id="ARBA00022475"/>
    </source>
</evidence>
<evidence type="ECO:0000313" key="13">
    <source>
        <dbReference type="RefSeq" id="XP_011303782.1"/>
    </source>
</evidence>
<dbReference type="RefSeq" id="XP_011303782.1">
    <property type="nucleotide sequence ID" value="XM_011305480.1"/>
</dbReference>
<dbReference type="Pfam" id="PF00083">
    <property type="entry name" value="Sugar_tr"/>
    <property type="match status" value="1"/>
</dbReference>
<gene>
    <name evidence="11" type="primary">Tret1_22</name>
    <name evidence="13" type="synonym">LOC105266960</name>
    <name evidence="11" type="ORF">g.37505</name>
</gene>
<dbReference type="OrthoDB" id="6612291at2759"/>
<dbReference type="InterPro" id="IPR003663">
    <property type="entry name" value="Sugar/inositol_transpt"/>
</dbReference>
<feature type="transmembrane region" description="Helical" evidence="9">
    <location>
        <begin position="294"/>
        <end position="314"/>
    </location>
</feature>
<dbReference type="Gene3D" id="1.20.1250.20">
    <property type="entry name" value="MFS general substrate transporter like domains"/>
    <property type="match status" value="1"/>
</dbReference>
<dbReference type="KEGG" id="fas:105266960"/>
<evidence type="ECO:0000313" key="12">
    <source>
        <dbReference type="Proteomes" id="UP000694866"/>
    </source>
</evidence>
<evidence type="ECO:0000256" key="7">
    <source>
        <dbReference type="ARBA" id="ARBA00023136"/>
    </source>
</evidence>
<dbReference type="PROSITE" id="PS00217">
    <property type="entry name" value="SUGAR_TRANSPORT_2"/>
    <property type="match status" value="1"/>
</dbReference>
<dbReference type="EMBL" id="GBYB01005985">
    <property type="protein sequence ID" value="JAG75752.1"/>
    <property type="molecule type" value="Transcribed_RNA"/>
</dbReference>
<evidence type="ECO:0000256" key="2">
    <source>
        <dbReference type="ARBA" id="ARBA00022448"/>
    </source>
</evidence>
<accession>A0A0C9RCE9</accession>
<feature type="transmembrane region" description="Helical" evidence="9">
    <location>
        <begin position="61"/>
        <end position="83"/>
    </location>
</feature>